<keyword evidence="4" id="KW-0676">Redox-active center</keyword>
<evidence type="ECO:0000259" key="6">
    <source>
        <dbReference type="PROSITE" id="PS51352"/>
    </source>
</evidence>
<name>A0A1H0HMG6_9SPHI</name>
<feature type="chain" id="PRO_5010328804" evidence="5">
    <location>
        <begin position="21"/>
        <end position="379"/>
    </location>
</feature>
<evidence type="ECO:0000256" key="3">
    <source>
        <dbReference type="ARBA" id="ARBA00023157"/>
    </source>
</evidence>
<dbReference type="InterPro" id="IPR013740">
    <property type="entry name" value="Redoxin"/>
</dbReference>
<accession>A0A1H0HMG6</accession>
<dbReference type="EMBL" id="FNGY01000012">
    <property type="protein sequence ID" value="SDO20021.1"/>
    <property type="molecule type" value="Genomic_DNA"/>
</dbReference>
<dbReference type="Pfam" id="PF14289">
    <property type="entry name" value="DUF4369"/>
    <property type="match status" value="1"/>
</dbReference>
<dbReference type="OrthoDB" id="750178at2"/>
<dbReference type="PROSITE" id="PS51352">
    <property type="entry name" value="THIOREDOXIN_2"/>
    <property type="match status" value="1"/>
</dbReference>
<evidence type="ECO:0000256" key="1">
    <source>
        <dbReference type="ARBA" id="ARBA00004196"/>
    </source>
</evidence>
<sequence length="379" mass="42439">MKKIILTGLLGLLLTAPAWAQNDKEYIITGKIENQGNAKVILGYADKSKAKGMHLDSVAAVNGVFTLKGTIAEPTLAYFLTKVQGKNMNMQQLILSPTRLHITGDAKNLDQAKLSDDLYNAPFNKYKQLSEKTDLISARLDQHYRLAKKAKDTLLMKKYSDSIKVADDQKDQIRKQFIAANPKAWITPYIMQAYLVSTPLEVLEPMYLKLDKSIRQTAYGKVIADKINGLKATKTGQQAISFVKTDKEGNTIDLGKYKGKYVLLDFWGSWCGPCRASHPHLKQLYQQYKNKGFEILGIAYENGASLQEQKKSWLQAVAEDDLPWIQLLNNEGADKQDIVKLYGISAFPTKILLDKEGKILARYTGDGTEINGKLAELMK</sequence>
<dbReference type="CDD" id="cd02966">
    <property type="entry name" value="TlpA_like_family"/>
    <property type="match status" value="1"/>
</dbReference>
<keyword evidence="5" id="KW-0732">Signal</keyword>
<evidence type="ECO:0000256" key="2">
    <source>
        <dbReference type="ARBA" id="ARBA00022748"/>
    </source>
</evidence>
<keyword evidence="3" id="KW-1015">Disulfide bond</keyword>
<dbReference type="SUPFAM" id="SSF52833">
    <property type="entry name" value="Thioredoxin-like"/>
    <property type="match status" value="1"/>
</dbReference>
<keyword evidence="7" id="KW-0413">Isomerase</keyword>
<dbReference type="InterPro" id="IPR036249">
    <property type="entry name" value="Thioredoxin-like_sf"/>
</dbReference>
<evidence type="ECO:0000313" key="7">
    <source>
        <dbReference type="EMBL" id="SDO20021.1"/>
    </source>
</evidence>
<dbReference type="AlphaFoldDB" id="A0A1H0HMG6"/>
<dbReference type="InterPro" id="IPR050553">
    <property type="entry name" value="Thioredoxin_ResA/DsbE_sf"/>
</dbReference>
<dbReference type="RefSeq" id="WP_074612163.1">
    <property type="nucleotide sequence ID" value="NZ_FNGY01000012.1"/>
</dbReference>
<comment type="subcellular location">
    <subcellularLocation>
        <location evidence="1">Cell envelope</location>
    </subcellularLocation>
</comment>
<dbReference type="InterPro" id="IPR025380">
    <property type="entry name" value="DUF4369"/>
</dbReference>
<keyword evidence="8" id="KW-1185">Reference proteome</keyword>
<dbReference type="GO" id="GO:0017004">
    <property type="term" value="P:cytochrome complex assembly"/>
    <property type="evidence" value="ECO:0007669"/>
    <property type="project" value="UniProtKB-KW"/>
</dbReference>
<keyword evidence="2" id="KW-0201">Cytochrome c-type biogenesis</keyword>
<dbReference type="GO" id="GO:0016491">
    <property type="term" value="F:oxidoreductase activity"/>
    <property type="evidence" value="ECO:0007669"/>
    <property type="project" value="InterPro"/>
</dbReference>
<protein>
    <submittedName>
        <fullName evidence="7">Thiol-disulfide isomerase or thioredoxin</fullName>
    </submittedName>
</protein>
<dbReference type="GO" id="GO:0030313">
    <property type="term" value="C:cell envelope"/>
    <property type="evidence" value="ECO:0007669"/>
    <property type="project" value="UniProtKB-SubCell"/>
</dbReference>
<dbReference type="InterPro" id="IPR017937">
    <property type="entry name" value="Thioredoxin_CS"/>
</dbReference>
<feature type="domain" description="Thioredoxin" evidence="6">
    <location>
        <begin position="233"/>
        <end position="379"/>
    </location>
</feature>
<feature type="signal peptide" evidence="5">
    <location>
        <begin position="1"/>
        <end position="20"/>
    </location>
</feature>
<evidence type="ECO:0000256" key="5">
    <source>
        <dbReference type="SAM" id="SignalP"/>
    </source>
</evidence>
<gene>
    <name evidence="7" type="ORF">SAMN05421820_112186</name>
</gene>
<dbReference type="PROSITE" id="PS00194">
    <property type="entry name" value="THIOREDOXIN_1"/>
    <property type="match status" value="1"/>
</dbReference>
<dbReference type="Pfam" id="PF08534">
    <property type="entry name" value="Redoxin"/>
    <property type="match status" value="1"/>
</dbReference>
<evidence type="ECO:0000256" key="4">
    <source>
        <dbReference type="ARBA" id="ARBA00023284"/>
    </source>
</evidence>
<dbReference type="Proteomes" id="UP000183200">
    <property type="component" value="Unassembled WGS sequence"/>
</dbReference>
<evidence type="ECO:0000313" key="8">
    <source>
        <dbReference type="Proteomes" id="UP000183200"/>
    </source>
</evidence>
<dbReference type="InterPro" id="IPR013766">
    <property type="entry name" value="Thioredoxin_domain"/>
</dbReference>
<reference evidence="8" key="1">
    <citation type="submission" date="2016-10" db="EMBL/GenBank/DDBJ databases">
        <authorList>
            <person name="Varghese N."/>
            <person name="Submissions S."/>
        </authorList>
    </citation>
    <scope>NUCLEOTIDE SEQUENCE [LARGE SCALE GENOMIC DNA]</scope>
    <source>
        <strain evidence="8">DSM 19110</strain>
    </source>
</reference>
<dbReference type="PANTHER" id="PTHR42852">
    <property type="entry name" value="THIOL:DISULFIDE INTERCHANGE PROTEIN DSBE"/>
    <property type="match status" value="1"/>
</dbReference>
<proteinExistence type="predicted"/>
<dbReference type="PANTHER" id="PTHR42852:SF6">
    <property type="entry name" value="THIOL:DISULFIDE INTERCHANGE PROTEIN DSBE"/>
    <property type="match status" value="1"/>
</dbReference>
<dbReference type="GO" id="GO:0016853">
    <property type="term" value="F:isomerase activity"/>
    <property type="evidence" value="ECO:0007669"/>
    <property type="project" value="UniProtKB-KW"/>
</dbReference>
<dbReference type="Gene3D" id="3.40.30.10">
    <property type="entry name" value="Glutaredoxin"/>
    <property type="match status" value="1"/>
</dbReference>
<organism evidence="7 8">
    <name type="scientific">Pedobacter steynii</name>
    <dbReference type="NCBI Taxonomy" id="430522"/>
    <lineage>
        <taxon>Bacteria</taxon>
        <taxon>Pseudomonadati</taxon>
        <taxon>Bacteroidota</taxon>
        <taxon>Sphingobacteriia</taxon>
        <taxon>Sphingobacteriales</taxon>
        <taxon>Sphingobacteriaceae</taxon>
        <taxon>Pedobacter</taxon>
    </lineage>
</organism>